<accession>A0A9R1BX31</accession>
<dbReference type="PANTHER" id="PTHR46632:SF9">
    <property type="entry name" value="RING-TYPE E3 UBIQUITIN TRANSFERASE"/>
    <property type="match status" value="1"/>
</dbReference>
<evidence type="ECO:0000256" key="4">
    <source>
        <dbReference type="ARBA" id="ARBA00024004"/>
    </source>
</evidence>
<dbReference type="Pfam" id="PF21361">
    <property type="entry name" value="Sina_ZnF"/>
    <property type="match status" value="1"/>
</dbReference>
<proteinExistence type="predicted"/>
<evidence type="ECO:0000259" key="6">
    <source>
        <dbReference type="PROSITE" id="PS51081"/>
    </source>
</evidence>
<evidence type="ECO:0000256" key="1">
    <source>
        <dbReference type="ARBA" id="ARBA00022723"/>
    </source>
</evidence>
<sequence>MEVEDLRFLSQCEAAGHVVCCFCRAGHAALCSRAGTHCGELDAVLGAAKVPCPYKVFGCERYVVYHGAADHQRACQCAPCSCPEPGCVFVGSRAMLLDHFAAGHQRHAVTVRYGRPWNLGFSLSRRWHVLVGEDRSVFLVSLGPLGAATAVSLVCVRPDGAGEAAPQFRCKLSVERPAGDDKDNLVLMNSAVSSSALSTGAPAPGQGMFLAVPQELLSGDTLMLSVRIDLIRPAGGAPKSATPQARTPRRMQ</sequence>
<feature type="domain" description="SIAH-type" evidence="6">
    <location>
        <begin position="47"/>
        <end position="105"/>
    </location>
</feature>
<reference evidence="7 8" key="1">
    <citation type="submission" date="2017-09" db="EMBL/GenBank/DDBJ databases">
        <authorList>
            <consortium name="International Durum Wheat Genome Sequencing Consortium (IDWGSC)"/>
            <person name="Milanesi L."/>
        </authorList>
    </citation>
    <scope>NUCLEOTIDE SEQUENCE [LARGE SCALE GENOMIC DNA]</scope>
    <source>
        <strain evidence="8">cv. Svevo</strain>
    </source>
</reference>
<dbReference type="GO" id="GO:0008270">
    <property type="term" value="F:zinc ion binding"/>
    <property type="evidence" value="ECO:0007669"/>
    <property type="project" value="UniProtKB-KW"/>
</dbReference>
<gene>
    <name evidence="7" type="ORF">TRITD_7Bv1G014750</name>
</gene>
<keyword evidence="3" id="KW-0862">Zinc</keyword>
<evidence type="ECO:0000313" key="8">
    <source>
        <dbReference type="Proteomes" id="UP000324705"/>
    </source>
</evidence>
<evidence type="ECO:0000256" key="5">
    <source>
        <dbReference type="PROSITE-ProRule" id="PRU00455"/>
    </source>
</evidence>
<dbReference type="InterPro" id="IPR013010">
    <property type="entry name" value="Znf_SIAH"/>
</dbReference>
<dbReference type="PANTHER" id="PTHR46632">
    <property type="entry name" value="E3 UBIQUITIN-PROTEIN LIGASE SINA-LIKE 4"/>
    <property type="match status" value="1"/>
</dbReference>
<dbReference type="PROSITE" id="PS51081">
    <property type="entry name" value="ZF_SIAH"/>
    <property type="match status" value="1"/>
</dbReference>
<dbReference type="Proteomes" id="UP000324705">
    <property type="component" value="Chromosome 7B"/>
</dbReference>
<evidence type="ECO:0000313" key="7">
    <source>
        <dbReference type="EMBL" id="VAI83248.1"/>
    </source>
</evidence>
<keyword evidence="1" id="KW-0479">Metal-binding</keyword>
<evidence type="ECO:0000256" key="3">
    <source>
        <dbReference type="ARBA" id="ARBA00022833"/>
    </source>
</evidence>
<organism evidence="7 8">
    <name type="scientific">Triticum turgidum subsp. durum</name>
    <name type="common">Durum wheat</name>
    <name type="synonym">Triticum durum</name>
    <dbReference type="NCBI Taxonomy" id="4567"/>
    <lineage>
        <taxon>Eukaryota</taxon>
        <taxon>Viridiplantae</taxon>
        <taxon>Streptophyta</taxon>
        <taxon>Embryophyta</taxon>
        <taxon>Tracheophyta</taxon>
        <taxon>Spermatophyta</taxon>
        <taxon>Magnoliopsida</taxon>
        <taxon>Liliopsida</taxon>
        <taxon>Poales</taxon>
        <taxon>Poaceae</taxon>
        <taxon>BOP clade</taxon>
        <taxon>Pooideae</taxon>
        <taxon>Triticodae</taxon>
        <taxon>Triticeae</taxon>
        <taxon>Triticinae</taxon>
        <taxon>Triticum</taxon>
    </lineage>
</organism>
<evidence type="ECO:0000256" key="2">
    <source>
        <dbReference type="ARBA" id="ARBA00022771"/>
    </source>
</evidence>
<comment type="function">
    <text evidence="4">E3 ubiquitin-protein ligase that mediates ubiquitination and subsequent proteasomal degradation of target proteins. E3 ubiquitin ligases accept ubiquitin from an E2 ubiquitin-conjugating enzyme in the form of a thioester and then directly transfers the ubiquitin to targeted substrates. It probably triggers the ubiquitin-mediated degradation of different substrates.</text>
</comment>
<dbReference type="Gramene" id="TRITD7Bv1G014750.1">
    <property type="protein sequence ID" value="TRITD7Bv1G014750.1"/>
    <property type="gene ID" value="TRITD7Bv1G014750"/>
</dbReference>
<dbReference type="SUPFAM" id="SSF49599">
    <property type="entry name" value="TRAF domain-like"/>
    <property type="match status" value="1"/>
</dbReference>
<dbReference type="InterPro" id="IPR044286">
    <property type="entry name" value="SINL_plant"/>
</dbReference>
<protein>
    <recommendedName>
        <fullName evidence="6">SIAH-type domain-containing protein</fullName>
    </recommendedName>
</protein>
<name>A0A9R1BX31_TRITD</name>
<keyword evidence="2 5" id="KW-0863">Zinc-finger</keyword>
<dbReference type="Gene3D" id="3.30.40.10">
    <property type="entry name" value="Zinc/RING finger domain, C3HC4 (zinc finger)"/>
    <property type="match status" value="1"/>
</dbReference>
<dbReference type="AlphaFoldDB" id="A0A9R1BX31"/>
<dbReference type="EMBL" id="LT934124">
    <property type="protein sequence ID" value="VAI83248.1"/>
    <property type="molecule type" value="Genomic_DNA"/>
</dbReference>
<dbReference type="InterPro" id="IPR013083">
    <property type="entry name" value="Znf_RING/FYVE/PHD"/>
</dbReference>
<keyword evidence="8" id="KW-1185">Reference proteome</keyword>